<feature type="region of interest" description="Disordered" evidence="1">
    <location>
        <begin position="258"/>
        <end position="277"/>
    </location>
</feature>
<comment type="caution">
    <text evidence="4">The sequence shown here is derived from an EMBL/GenBank/DDBJ whole genome shotgun (WGS) entry which is preliminary data.</text>
</comment>
<evidence type="ECO:0000256" key="1">
    <source>
        <dbReference type="SAM" id="MobiDB-lite"/>
    </source>
</evidence>
<feature type="transmembrane region" description="Helical" evidence="2">
    <location>
        <begin position="227"/>
        <end position="251"/>
    </location>
</feature>
<feature type="region of interest" description="Disordered" evidence="1">
    <location>
        <begin position="337"/>
        <end position="364"/>
    </location>
</feature>
<keyword evidence="2" id="KW-0472">Membrane</keyword>
<accession>A0AAW0FS89</accession>
<name>A0AAW0FS89_9APHY</name>
<evidence type="ECO:0000256" key="2">
    <source>
        <dbReference type="SAM" id="Phobius"/>
    </source>
</evidence>
<keyword evidence="2" id="KW-1133">Transmembrane helix</keyword>
<evidence type="ECO:0000313" key="4">
    <source>
        <dbReference type="EMBL" id="KAK7681919.1"/>
    </source>
</evidence>
<feature type="region of interest" description="Disordered" evidence="1">
    <location>
        <begin position="380"/>
        <end position="408"/>
    </location>
</feature>
<evidence type="ECO:0000256" key="3">
    <source>
        <dbReference type="SAM" id="SignalP"/>
    </source>
</evidence>
<feature type="region of interest" description="Disordered" evidence="1">
    <location>
        <begin position="424"/>
        <end position="445"/>
    </location>
</feature>
<organism evidence="4 5">
    <name type="scientific">Cerrena zonata</name>
    <dbReference type="NCBI Taxonomy" id="2478898"/>
    <lineage>
        <taxon>Eukaryota</taxon>
        <taxon>Fungi</taxon>
        <taxon>Dikarya</taxon>
        <taxon>Basidiomycota</taxon>
        <taxon>Agaricomycotina</taxon>
        <taxon>Agaricomycetes</taxon>
        <taxon>Polyporales</taxon>
        <taxon>Cerrenaceae</taxon>
        <taxon>Cerrena</taxon>
    </lineage>
</organism>
<feature type="chain" id="PRO_5043317605" evidence="3">
    <location>
        <begin position="25"/>
        <end position="445"/>
    </location>
</feature>
<keyword evidence="3" id="KW-0732">Signal</keyword>
<reference evidence="4 5" key="1">
    <citation type="submission" date="2022-09" db="EMBL/GenBank/DDBJ databases">
        <authorList>
            <person name="Palmer J.M."/>
        </authorList>
    </citation>
    <scope>NUCLEOTIDE SEQUENCE [LARGE SCALE GENOMIC DNA]</scope>
    <source>
        <strain evidence="4 5">DSM 7382</strain>
    </source>
</reference>
<keyword evidence="5" id="KW-1185">Reference proteome</keyword>
<feature type="compositionally biased region" description="Polar residues" evidence="1">
    <location>
        <begin position="341"/>
        <end position="355"/>
    </location>
</feature>
<dbReference type="Gene3D" id="2.60.120.260">
    <property type="entry name" value="Galactose-binding domain-like"/>
    <property type="match status" value="1"/>
</dbReference>
<dbReference type="EMBL" id="JASBNA010000038">
    <property type="protein sequence ID" value="KAK7681919.1"/>
    <property type="molecule type" value="Genomic_DNA"/>
</dbReference>
<feature type="signal peptide" evidence="3">
    <location>
        <begin position="1"/>
        <end position="24"/>
    </location>
</feature>
<keyword evidence="2" id="KW-0812">Transmembrane</keyword>
<gene>
    <name evidence="4" type="ORF">QCA50_014881</name>
</gene>
<protein>
    <submittedName>
        <fullName evidence="4">Uncharacterized protein</fullName>
    </submittedName>
</protein>
<dbReference type="AlphaFoldDB" id="A0AAW0FS89"/>
<proteinExistence type="predicted"/>
<evidence type="ECO:0000313" key="5">
    <source>
        <dbReference type="Proteomes" id="UP001385951"/>
    </source>
</evidence>
<dbReference type="Proteomes" id="UP001385951">
    <property type="component" value="Unassembled WGS sequence"/>
</dbReference>
<sequence length="445" mass="48641">MGRDYLSLLIYLHLLSGFSHLVACQGTTNRTIDDTLGDLITGIRPVYVPSTGAWNDVTCVGCAINPDTTKAFRGTWNAATYDPSIPEVSVQFSFTGIAVYVYFILANDQGASITTITQTNFTLDNELVSTFTHNPTTSLDLDYNQLVFQQTGLANQNHTLKASISGVDHNVYINFDYANYTFVNDDNVVPTSSTFQTATRSSGTVVIVPSQTTARRGAVISGSSIDLGAILGGAIGGVVGIMGIMSLLVFWRRRRNQKDRDRSIPTTGQLNPLLTAVNPHLDLGRESRAGSTDPLWDSDAITVLPSGKTVLLPNSSSGIAPPPVDEAGRRLSTLAARRSDLASSTSDQTNTSQAMLRQRQQDLERQMSRIQAEIRALNDEVVERRESTHKGGHSDQEREQGETAELREQTRLLQEQIRVLQQSEWSRGFTDLPPPEYSTTGGNEI</sequence>